<gene>
    <name evidence="2" type="ORF">GN244_ATG11366</name>
</gene>
<feature type="region of interest" description="Disordered" evidence="1">
    <location>
        <begin position="44"/>
        <end position="64"/>
    </location>
</feature>
<keyword evidence="3" id="KW-1185">Reference proteome</keyword>
<evidence type="ECO:0000256" key="1">
    <source>
        <dbReference type="SAM" id="MobiDB-lite"/>
    </source>
</evidence>
<reference evidence="2" key="1">
    <citation type="submission" date="2020-04" db="EMBL/GenBank/DDBJ databases">
        <title>Hybrid Assembly of Korean Phytophthora infestans isolates.</title>
        <authorList>
            <person name="Prokchorchik M."/>
            <person name="Lee Y."/>
            <person name="Seo J."/>
            <person name="Cho J.-H."/>
            <person name="Park Y.-E."/>
            <person name="Jang D.-C."/>
            <person name="Im J.-S."/>
            <person name="Choi J.-G."/>
            <person name="Park H.-J."/>
            <person name="Lee G.-B."/>
            <person name="Lee Y.-G."/>
            <person name="Hong S.-Y."/>
            <person name="Cho K."/>
            <person name="Sohn K.H."/>
        </authorList>
    </citation>
    <scope>NUCLEOTIDE SEQUENCE</scope>
    <source>
        <strain evidence="2">KR_1_A1</strain>
    </source>
</reference>
<dbReference type="EMBL" id="WSZM01000264">
    <property type="protein sequence ID" value="KAF4036655.1"/>
    <property type="molecule type" value="Genomic_DNA"/>
</dbReference>
<dbReference type="Proteomes" id="UP000602510">
    <property type="component" value="Unassembled WGS sequence"/>
</dbReference>
<evidence type="ECO:0000313" key="3">
    <source>
        <dbReference type="Proteomes" id="UP000602510"/>
    </source>
</evidence>
<evidence type="ECO:0000313" key="2">
    <source>
        <dbReference type="EMBL" id="KAF4036655.1"/>
    </source>
</evidence>
<accession>A0A833T2B2</accession>
<comment type="caution">
    <text evidence="2">The sequence shown here is derived from an EMBL/GenBank/DDBJ whole genome shotgun (WGS) entry which is preliminary data.</text>
</comment>
<proteinExistence type="predicted"/>
<dbReference type="AlphaFoldDB" id="A0A833T2B2"/>
<protein>
    <submittedName>
        <fullName evidence="2">Uncharacterized protein</fullName>
    </submittedName>
</protein>
<sequence>MDVVHFGHSSDGASKWTDMAQATLDEALDVMSITPSNVAFFTPRAASTSTGRGRRGQAPRWRWA</sequence>
<name>A0A833T2B2_PHYIN</name>
<feature type="compositionally biased region" description="Basic residues" evidence="1">
    <location>
        <begin position="52"/>
        <end position="64"/>
    </location>
</feature>
<organism evidence="2 3">
    <name type="scientific">Phytophthora infestans</name>
    <name type="common">Potato late blight agent</name>
    <name type="synonym">Botrytis infestans</name>
    <dbReference type="NCBI Taxonomy" id="4787"/>
    <lineage>
        <taxon>Eukaryota</taxon>
        <taxon>Sar</taxon>
        <taxon>Stramenopiles</taxon>
        <taxon>Oomycota</taxon>
        <taxon>Peronosporomycetes</taxon>
        <taxon>Peronosporales</taxon>
        <taxon>Peronosporaceae</taxon>
        <taxon>Phytophthora</taxon>
    </lineage>
</organism>